<dbReference type="AlphaFoldDB" id="A0AA86Q5F7"/>
<feature type="domain" description="Myb-like" evidence="1">
    <location>
        <begin position="47"/>
        <end position="87"/>
    </location>
</feature>
<organism evidence="2">
    <name type="scientific">Hexamita inflata</name>
    <dbReference type="NCBI Taxonomy" id="28002"/>
    <lineage>
        <taxon>Eukaryota</taxon>
        <taxon>Metamonada</taxon>
        <taxon>Diplomonadida</taxon>
        <taxon>Hexamitidae</taxon>
        <taxon>Hexamitinae</taxon>
        <taxon>Hexamita</taxon>
    </lineage>
</organism>
<dbReference type="EMBL" id="CAXDID020000018">
    <property type="protein sequence ID" value="CAL5985136.1"/>
    <property type="molecule type" value="Genomic_DNA"/>
</dbReference>
<reference evidence="3 4" key="2">
    <citation type="submission" date="2024-07" db="EMBL/GenBank/DDBJ databases">
        <authorList>
            <person name="Akdeniz Z."/>
        </authorList>
    </citation>
    <scope>NUCLEOTIDE SEQUENCE [LARGE SCALE GENOMIC DNA]</scope>
</reference>
<dbReference type="Gene3D" id="1.10.10.60">
    <property type="entry name" value="Homeodomain-like"/>
    <property type="match status" value="1"/>
</dbReference>
<evidence type="ECO:0000313" key="2">
    <source>
        <dbReference type="EMBL" id="CAI9952695.1"/>
    </source>
</evidence>
<proteinExistence type="predicted"/>
<sequence length="118" mass="14861">MDMFNLQLQQMSLTLEIQEVQNQINARHKQEVIQENTIIYPYKYIQRARWSYEEDQELLELVKQFGISSYAAIYQNMKHKYKDQIYFRIRYLRNQFRLNRDRCTMNRQWFEFFVNNRE</sequence>
<dbReference type="InterPro" id="IPR001005">
    <property type="entry name" value="SANT/Myb"/>
</dbReference>
<evidence type="ECO:0000313" key="3">
    <source>
        <dbReference type="EMBL" id="CAL5985136.1"/>
    </source>
</evidence>
<dbReference type="InterPro" id="IPR009057">
    <property type="entry name" value="Homeodomain-like_sf"/>
</dbReference>
<dbReference type="CDD" id="cd00167">
    <property type="entry name" value="SANT"/>
    <property type="match status" value="1"/>
</dbReference>
<dbReference type="SUPFAM" id="SSF46689">
    <property type="entry name" value="Homeodomain-like"/>
    <property type="match status" value="1"/>
</dbReference>
<comment type="caution">
    <text evidence="2">The sequence shown here is derived from an EMBL/GenBank/DDBJ whole genome shotgun (WGS) entry which is preliminary data.</text>
</comment>
<evidence type="ECO:0000313" key="4">
    <source>
        <dbReference type="Proteomes" id="UP001642409"/>
    </source>
</evidence>
<dbReference type="Pfam" id="PF00249">
    <property type="entry name" value="Myb_DNA-binding"/>
    <property type="match status" value="1"/>
</dbReference>
<accession>A0AA86Q5F7</accession>
<dbReference type="Proteomes" id="UP001642409">
    <property type="component" value="Unassembled WGS sequence"/>
</dbReference>
<reference evidence="2" key="1">
    <citation type="submission" date="2023-06" db="EMBL/GenBank/DDBJ databases">
        <authorList>
            <person name="Kurt Z."/>
        </authorList>
    </citation>
    <scope>NUCLEOTIDE SEQUENCE</scope>
</reference>
<evidence type="ECO:0000259" key="1">
    <source>
        <dbReference type="Pfam" id="PF00249"/>
    </source>
</evidence>
<dbReference type="EMBL" id="CATOUU010000834">
    <property type="protein sequence ID" value="CAI9952695.1"/>
    <property type="molecule type" value="Genomic_DNA"/>
</dbReference>
<name>A0AA86Q5F7_9EUKA</name>
<protein>
    <submittedName>
        <fullName evidence="2">SANT/Myb domain</fullName>
    </submittedName>
    <submittedName>
        <fullName evidence="3">SANT/Myb_domain</fullName>
    </submittedName>
</protein>
<gene>
    <name evidence="2" type="ORF">HINF_LOCUS40340</name>
    <name evidence="3" type="ORF">HINF_LOCUS8597</name>
</gene>
<keyword evidence="4" id="KW-1185">Reference proteome</keyword>